<dbReference type="AlphaFoldDB" id="A0A7S6VN70"/>
<dbReference type="RefSeq" id="WP_180192317.1">
    <property type="nucleotide sequence ID" value="NZ_CP048654.1"/>
</dbReference>
<name>A0A7S6VN70_9GAMM</name>
<proteinExistence type="predicted"/>
<evidence type="ECO:0000313" key="2">
    <source>
        <dbReference type="Proteomes" id="UP000593812"/>
    </source>
</evidence>
<organism evidence="1 2">
    <name type="scientific">Acinetobacter indicus</name>
    <dbReference type="NCBI Taxonomy" id="756892"/>
    <lineage>
        <taxon>Bacteria</taxon>
        <taxon>Pseudomonadati</taxon>
        <taxon>Pseudomonadota</taxon>
        <taxon>Gammaproteobacteria</taxon>
        <taxon>Moraxellales</taxon>
        <taxon>Moraxellaceae</taxon>
        <taxon>Acinetobacter</taxon>
    </lineage>
</organism>
<accession>A0A7S6VN70</accession>
<dbReference type="Proteomes" id="UP000593812">
    <property type="component" value="Chromosome"/>
</dbReference>
<dbReference type="EMBL" id="CP048654">
    <property type="protein sequence ID" value="QOW41786.1"/>
    <property type="molecule type" value="Genomic_DNA"/>
</dbReference>
<gene>
    <name evidence="1" type="ORF">G0027_02330</name>
</gene>
<sequence>MSNTSHSKWLVFKDQNSKDSARFKIKPLNNPEYSLAMVNLTLVSRDLSAVDFFNQFAEIVSHHLVIDWENISFKEDGEVVNVNYSPANALKLFLMGNLGLEILNWVVTSAFSLNSEMGEGAK</sequence>
<reference evidence="1 2" key="1">
    <citation type="submission" date="2020-02" db="EMBL/GenBank/DDBJ databases">
        <title>Tigecycline-resistant Acinetobacter species from pigs and migratory birds.</title>
        <authorList>
            <person name="Chen C."/>
            <person name="Sun J."/>
            <person name="Liao X.-P."/>
            <person name="Liu Y.-H."/>
        </authorList>
    </citation>
    <scope>NUCLEOTIDE SEQUENCE [LARGE SCALE GENOMIC DNA]</scope>
    <source>
        <strain evidence="1 2">C15_T</strain>
    </source>
</reference>
<protein>
    <submittedName>
        <fullName evidence="1">Uncharacterized protein</fullName>
    </submittedName>
</protein>
<evidence type="ECO:0000313" key="1">
    <source>
        <dbReference type="EMBL" id="QOW41786.1"/>
    </source>
</evidence>